<dbReference type="InterPro" id="IPR050364">
    <property type="entry name" value="Cytochrome_P450_fung"/>
</dbReference>
<dbReference type="Proteomes" id="UP000294933">
    <property type="component" value="Unassembled WGS sequence"/>
</dbReference>
<dbReference type="PANTHER" id="PTHR46300:SF7">
    <property type="entry name" value="P450, PUTATIVE (EUROFUNG)-RELATED"/>
    <property type="match status" value="1"/>
</dbReference>
<keyword evidence="8 10" id="KW-0503">Monooxygenase</keyword>
<dbReference type="PROSITE" id="PS00086">
    <property type="entry name" value="CYTOCHROME_P450"/>
    <property type="match status" value="1"/>
</dbReference>
<keyword evidence="6 10" id="KW-0560">Oxidoreductase</keyword>
<dbReference type="InterPro" id="IPR017972">
    <property type="entry name" value="Cyt_P450_CS"/>
</dbReference>
<evidence type="ECO:0000256" key="10">
    <source>
        <dbReference type="RuleBase" id="RU000461"/>
    </source>
</evidence>
<evidence type="ECO:0000256" key="9">
    <source>
        <dbReference type="PIRSR" id="PIRSR602401-1"/>
    </source>
</evidence>
<keyword evidence="7 9" id="KW-0408">Iron</keyword>
<evidence type="ECO:0000256" key="7">
    <source>
        <dbReference type="ARBA" id="ARBA00023004"/>
    </source>
</evidence>
<comment type="cofactor">
    <cofactor evidence="1 9">
        <name>heme</name>
        <dbReference type="ChEBI" id="CHEBI:30413"/>
    </cofactor>
</comment>
<evidence type="ECO:0000256" key="1">
    <source>
        <dbReference type="ARBA" id="ARBA00001971"/>
    </source>
</evidence>
<dbReference type="PANTHER" id="PTHR46300">
    <property type="entry name" value="P450, PUTATIVE (EUROFUNG)-RELATED-RELATED"/>
    <property type="match status" value="1"/>
</dbReference>
<feature type="binding site" description="axial binding residue" evidence="9">
    <location>
        <position position="389"/>
    </location>
    <ligand>
        <name>heme</name>
        <dbReference type="ChEBI" id="CHEBI:30413"/>
    </ligand>
    <ligandPart>
        <name>Fe</name>
        <dbReference type="ChEBI" id="CHEBI:18248"/>
    </ligandPart>
</feature>
<evidence type="ECO:0000256" key="6">
    <source>
        <dbReference type="ARBA" id="ARBA00023002"/>
    </source>
</evidence>
<dbReference type="PRINTS" id="PR00385">
    <property type="entry name" value="P450"/>
</dbReference>
<dbReference type="STRING" id="50990.A0A4Y7PY34"/>
<protein>
    <submittedName>
        <fullName evidence="11">Cytochrome P450</fullName>
    </submittedName>
</protein>
<organism evidence="11 12">
    <name type="scientific">Rickenella mellea</name>
    <dbReference type="NCBI Taxonomy" id="50990"/>
    <lineage>
        <taxon>Eukaryota</taxon>
        <taxon>Fungi</taxon>
        <taxon>Dikarya</taxon>
        <taxon>Basidiomycota</taxon>
        <taxon>Agaricomycotina</taxon>
        <taxon>Agaricomycetes</taxon>
        <taxon>Hymenochaetales</taxon>
        <taxon>Rickenellaceae</taxon>
        <taxon>Rickenella</taxon>
    </lineage>
</organism>
<name>A0A4Y7PY34_9AGAM</name>
<comment type="pathway">
    <text evidence="2">Secondary metabolite biosynthesis.</text>
</comment>
<dbReference type="Pfam" id="PF00067">
    <property type="entry name" value="p450"/>
    <property type="match status" value="1"/>
</dbReference>
<dbReference type="InterPro" id="IPR036396">
    <property type="entry name" value="Cyt_P450_sf"/>
</dbReference>
<keyword evidence="12" id="KW-1185">Reference proteome</keyword>
<keyword evidence="4 9" id="KW-0349">Heme</keyword>
<dbReference type="Gene3D" id="1.10.630.10">
    <property type="entry name" value="Cytochrome P450"/>
    <property type="match status" value="1"/>
</dbReference>
<dbReference type="CDD" id="cd11065">
    <property type="entry name" value="CYP64-like"/>
    <property type="match status" value="1"/>
</dbReference>
<dbReference type="GO" id="GO:0016705">
    <property type="term" value="F:oxidoreductase activity, acting on paired donors, with incorporation or reduction of molecular oxygen"/>
    <property type="evidence" value="ECO:0007669"/>
    <property type="project" value="InterPro"/>
</dbReference>
<evidence type="ECO:0000313" key="12">
    <source>
        <dbReference type="Proteomes" id="UP000294933"/>
    </source>
</evidence>
<dbReference type="GO" id="GO:0005506">
    <property type="term" value="F:iron ion binding"/>
    <property type="evidence" value="ECO:0007669"/>
    <property type="project" value="InterPro"/>
</dbReference>
<evidence type="ECO:0000256" key="3">
    <source>
        <dbReference type="ARBA" id="ARBA00010617"/>
    </source>
</evidence>
<keyword evidence="5 9" id="KW-0479">Metal-binding</keyword>
<evidence type="ECO:0000256" key="4">
    <source>
        <dbReference type="ARBA" id="ARBA00022617"/>
    </source>
</evidence>
<evidence type="ECO:0000256" key="8">
    <source>
        <dbReference type="ARBA" id="ARBA00023033"/>
    </source>
</evidence>
<dbReference type="InterPro" id="IPR001128">
    <property type="entry name" value="Cyt_P450"/>
</dbReference>
<evidence type="ECO:0000313" key="11">
    <source>
        <dbReference type="EMBL" id="TDL20317.1"/>
    </source>
</evidence>
<dbReference type="SUPFAM" id="SSF48264">
    <property type="entry name" value="Cytochrome P450"/>
    <property type="match status" value="1"/>
</dbReference>
<evidence type="ECO:0000256" key="5">
    <source>
        <dbReference type="ARBA" id="ARBA00022723"/>
    </source>
</evidence>
<accession>A0A4Y7PY34</accession>
<sequence length="465" mass="52454">MPSSYTWLEYFTWSKQYGDIIHVEVLGKHMLILNSLEAAVELCQKRSHAYSDRPLMAMVELMGWDINLGTMPYGPLWRKHRRSFHRSFGGSTIKSYVSLQTREVRRMMRRLLSTPEDFFQHIRLTFAATFMQVTYGIEVKGPDDRYVIAVEGGVRGFAEAAVPGAYFVDTIPILKYLPVWFPGATFVRKAQEWRKQLHVFLNEPFVVVKNGMASGTAVSSVCRTALEKVSGSGEDEFITKNTCAMAFAAGSNTTVSTIQAFFLAMVLHPEIQTKAQEQIDNVVGRDRLPDFADRVRLPYVEAIVKETFRWQPVLPMGVAHQTTADDEYKGYHIPKGATVMVNAWSILNDETAYSDPFTYNPERFLNDGQIDRNVRDPEVAAFGFGRRICPGRHIAVDGAFITIASILAAFDISHTIDEYGNRIEVEVRMTPGLLSYPEPFKCSIQPRSGAIPSMIQQSIDGDFQD</sequence>
<gene>
    <name evidence="11" type="ORF">BD410DRAFT_751193</name>
</gene>
<dbReference type="EMBL" id="ML170189">
    <property type="protein sequence ID" value="TDL20317.1"/>
    <property type="molecule type" value="Genomic_DNA"/>
</dbReference>
<evidence type="ECO:0000256" key="2">
    <source>
        <dbReference type="ARBA" id="ARBA00005179"/>
    </source>
</evidence>
<dbReference type="GO" id="GO:0004497">
    <property type="term" value="F:monooxygenase activity"/>
    <property type="evidence" value="ECO:0007669"/>
    <property type="project" value="UniProtKB-KW"/>
</dbReference>
<comment type="similarity">
    <text evidence="3 10">Belongs to the cytochrome P450 family.</text>
</comment>
<dbReference type="VEuPathDB" id="FungiDB:BD410DRAFT_751193"/>
<dbReference type="GO" id="GO:0020037">
    <property type="term" value="F:heme binding"/>
    <property type="evidence" value="ECO:0007669"/>
    <property type="project" value="InterPro"/>
</dbReference>
<proteinExistence type="inferred from homology"/>
<dbReference type="AlphaFoldDB" id="A0A4Y7PY34"/>
<dbReference type="OrthoDB" id="2789670at2759"/>
<reference evidence="11 12" key="1">
    <citation type="submission" date="2018-06" db="EMBL/GenBank/DDBJ databases">
        <title>A transcriptomic atlas of mushroom development highlights an independent origin of complex multicellularity.</title>
        <authorList>
            <consortium name="DOE Joint Genome Institute"/>
            <person name="Krizsan K."/>
            <person name="Almasi E."/>
            <person name="Merenyi Z."/>
            <person name="Sahu N."/>
            <person name="Viragh M."/>
            <person name="Koszo T."/>
            <person name="Mondo S."/>
            <person name="Kiss B."/>
            <person name="Balint B."/>
            <person name="Kues U."/>
            <person name="Barry K."/>
            <person name="Hegedus J.C."/>
            <person name="Henrissat B."/>
            <person name="Johnson J."/>
            <person name="Lipzen A."/>
            <person name="Ohm R."/>
            <person name="Nagy I."/>
            <person name="Pangilinan J."/>
            <person name="Yan J."/>
            <person name="Xiong Y."/>
            <person name="Grigoriev I.V."/>
            <person name="Hibbett D.S."/>
            <person name="Nagy L.G."/>
        </authorList>
    </citation>
    <scope>NUCLEOTIDE SEQUENCE [LARGE SCALE GENOMIC DNA]</scope>
    <source>
        <strain evidence="11 12">SZMC22713</strain>
    </source>
</reference>
<dbReference type="InterPro" id="IPR002401">
    <property type="entry name" value="Cyt_P450_E_grp-I"/>
</dbReference>
<dbReference type="PRINTS" id="PR00463">
    <property type="entry name" value="EP450I"/>
</dbReference>